<evidence type="ECO:0000313" key="2">
    <source>
        <dbReference type="EMBL" id="MYZ49049.1"/>
    </source>
</evidence>
<dbReference type="SUPFAM" id="SSF53300">
    <property type="entry name" value="vWA-like"/>
    <property type="match status" value="1"/>
</dbReference>
<keyword evidence="1" id="KW-0732">Signal</keyword>
<sequence>MAKHRPNPFRWLMPFFVALLTGAAQAQEVDLELVLAVDVSRSMDIDEQELQRQGYVAGFRHPDVLRAIADGMTGRIGVTYVEWAGPGSRYVIAPWTVIDGPASAEAFAAALSGAPIQRLHGTSISDGLAFAAERFADSPFTSPRRVIDISGDGPNNMGGPVLPARDAVLAKGIVINGLPIMIKAADSLYSIRDLDRYYAGCVIGGPGAFIIPVQSIQEIAEAIRRKLVLEIASARPRLMFAAESMNAEPADCLIGERLRRMWIYQ</sequence>
<dbReference type="AlphaFoldDB" id="A0A964T740"/>
<dbReference type="Gene3D" id="3.40.50.410">
    <property type="entry name" value="von Willebrand factor, type A domain"/>
    <property type="match status" value="1"/>
</dbReference>
<dbReference type="InterPro" id="IPR010607">
    <property type="entry name" value="DUF1194"/>
</dbReference>
<protein>
    <submittedName>
        <fullName evidence="2">DUF1194 domain-containing protein</fullName>
    </submittedName>
</protein>
<evidence type="ECO:0000313" key="3">
    <source>
        <dbReference type="Proteomes" id="UP000773614"/>
    </source>
</evidence>
<accession>A0A964T740</accession>
<dbReference type="EMBL" id="SPKJ01000058">
    <property type="protein sequence ID" value="MYZ49049.1"/>
    <property type="molecule type" value="Genomic_DNA"/>
</dbReference>
<organism evidence="2 3">
    <name type="scientific">Propylenella binzhouense</name>
    <dbReference type="NCBI Taxonomy" id="2555902"/>
    <lineage>
        <taxon>Bacteria</taxon>
        <taxon>Pseudomonadati</taxon>
        <taxon>Pseudomonadota</taxon>
        <taxon>Alphaproteobacteria</taxon>
        <taxon>Hyphomicrobiales</taxon>
        <taxon>Propylenellaceae</taxon>
        <taxon>Propylenella</taxon>
    </lineage>
</organism>
<dbReference type="Pfam" id="PF06707">
    <property type="entry name" value="DUF1194"/>
    <property type="match status" value="1"/>
</dbReference>
<proteinExistence type="predicted"/>
<feature type="chain" id="PRO_5038145005" evidence="1">
    <location>
        <begin position="27"/>
        <end position="265"/>
    </location>
</feature>
<dbReference type="Proteomes" id="UP000773614">
    <property type="component" value="Unassembled WGS sequence"/>
</dbReference>
<evidence type="ECO:0000256" key="1">
    <source>
        <dbReference type="SAM" id="SignalP"/>
    </source>
</evidence>
<reference evidence="2" key="1">
    <citation type="submission" date="2019-03" db="EMBL/GenBank/DDBJ databases">
        <title>Afifella sp. nov., isolated from activated sludge.</title>
        <authorList>
            <person name="Li Q."/>
            <person name="Liu Y."/>
        </authorList>
    </citation>
    <scope>NUCLEOTIDE SEQUENCE</scope>
    <source>
        <strain evidence="2">L72</strain>
    </source>
</reference>
<keyword evidence="3" id="KW-1185">Reference proteome</keyword>
<feature type="signal peptide" evidence="1">
    <location>
        <begin position="1"/>
        <end position="26"/>
    </location>
</feature>
<comment type="caution">
    <text evidence="2">The sequence shown here is derived from an EMBL/GenBank/DDBJ whole genome shotgun (WGS) entry which is preliminary data.</text>
</comment>
<dbReference type="RefSeq" id="WP_161141396.1">
    <property type="nucleotide sequence ID" value="NZ_SPKJ01000058.1"/>
</dbReference>
<dbReference type="InterPro" id="IPR036465">
    <property type="entry name" value="vWFA_dom_sf"/>
</dbReference>
<name>A0A964T740_9HYPH</name>
<dbReference type="OrthoDB" id="9792179at2"/>
<gene>
    <name evidence="2" type="ORF">E4O86_15135</name>
</gene>